<name>A0AAD4LQB2_9AGAM</name>
<feature type="compositionally biased region" description="Basic and acidic residues" evidence="1">
    <location>
        <begin position="230"/>
        <end position="240"/>
    </location>
</feature>
<feature type="compositionally biased region" description="Polar residues" evidence="1">
    <location>
        <begin position="1"/>
        <end position="20"/>
    </location>
</feature>
<keyword evidence="3" id="KW-1185">Reference proteome</keyword>
<protein>
    <submittedName>
        <fullName evidence="2">Uncharacterized protein</fullName>
    </submittedName>
</protein>
<accession>A0AAD4LQB2</accession>
<feature type="compositionally biased region" description="Polar residues" evidence="1">
    <location>
        <begin position="285"/>
        <end position="295"/>
    </location>
</feature>
<dbReference type="Proteomes" id="UP001201163">
    <property type="component" value="Unassembled WGS sequence"/>
</dbReference>
<feature type="region of interest" description="Disordered" evidence="1">
    <location>
        <begin position="1"/>
        <end position="56"/>
    </location>
</feature>
<feature type="compositionally biased region" description="Pro residues" evidence="1">
    <location>
        <begin position="46"/>
        <end position="56"/>
    </location>
</feature>
<organism evidence="2 3">
    <name type="scientific">Lactarius akahatsu</name>
    <dbReference type="NCBI Taxonomy" id="416441"/>
    <lineage>
        <taxon>Eukaryota</taxon>
        <taxon>Fungi</taxon>
        <taxon>Dikarya</taxon>
        <taxon>Basidiomycota</taxon>
        <taxon>Agaricomycotina</taxon>
        <taxon>Agaricomycetes</taxon>
        <taxon>Russulales</taxon>
        <taxon>Russulaceae</taxon>
        <taxon>Lactarius</taxon>
    </lineage>
</organism>
<comment type="caution">
    <text evidence="2">The sequence shown here is derived from an EMBL/GenBank/DDBJ whole genome shotgun (WGS) entry which is preliminary data.</text>
</comment>
<gene>
    <name evidence="2" type="ORF">EDB92DRAFT_1814371</name>
</gene>
<dbReference type="AlphaFoldDB" id="A0AAD4LQB2"/>
<feature type="compositionally biased region" description="Polar residues" evidence="1">
    <location>
        <begin position="27"/>
        <end position="44"/>
    </location>
</feature>
<evidence type="ECO:0000313" key="3">
    <source>
        <dbReference type="Proteomes" id="UP001201163"/>
    </source>
</evidence>
<proteinExistence type="predicted"/>
<reference evidence="2" key="1">
    <citation type="submission" date="2022-01" db="EMBL/GenBank/DDBJ databases">
        <title>Comparative genomics reveals a dynamic genome evolution in the ectomycorrhizal milk-cap (Lactarius) mushrooms.</title>
        <authorList>
            <consortium name="DOE Joint Genome Institute"/>
            <person name="Lebreton A."/>
            <person name="Tang N."/>
            <person name="Kuo A."/>
            <person name="LaButti K."/>
            <person name="Drula E."/>
            <person name="Barry K."/>
            <person name="Clum A."/>
            <person name="Lipzen A."/>
            <person name="Mousain D."/>
            <person name="Ng V."/>
            <person name="Wang R."/>
            <person name="Wang X."/>
            <person name="Dai Y."/>
            <person name="Henrissat B."/>
            <person name="Grigoriev I.V."/>
            <person name="Guerin-Laguette A."/>
            <person name="Yu F."/>
            <person name="Martin F.M."/>
        </authorList>
    </citation>
    <scope>NUCLEOTIDE SEQUENCE</scope>
    <source>
        <strain evidence="2">QP</strain>
    </source>
</reference>
<evidence type="ECO:0000313" key="2">
    <source>
        <dbReference type="EMBL" id="KAH8996384.1"/>
    </source>
</evidence>
<evidence type="ECO:0000256" key="1">
    <source>
        <dbReference type="SAM" id="MobiDB-lite"/>
    </source>
</evidence>
<dbReference type="EMBL" id="JAKELL010000009">
    <property type="protein sequence ID" value="KAH8996384.1"/>
    <property type="molecule type" value="Genomic_DNA"/>
</dbReference>
<sequence>MTSSQPSTLQTSDASETATVSPPVPSSAHTQPRADTSSPEQLTYSRPPPFRPKGPPSKPVAVLHFLTEKKLCISVEYLCTAPELKYVFGVLFSVLWAWLSSASSIHLSLVTHGPISQVFRSVPLDSIGTAFVPRDRDLQQCQYLKSPTAYYINAPVHSKIRNAVQHSWTLKAHPDRVDDITSEEHAAVHHHTPPSASANMYDASNKDDNTQSDTNDVPKGTNDAIDADVETMKRVLERYVPRSPPNNPAAGNKVRNPPRAQGQATDAAYRPSEAAKGRPPAVTANAGTTAQPKRK</sequence>
<feature type="region of interest" description="Disordered" evidence="1">
    <location>
        <begin position="185"/>
        <end position="295"/>
    </location>
</feature>